<keyword evidence="2" id="KW-0235">DNA replication</keyword>
<feature type="domain" description="AAA+ ATPase" evidence="4">
    <location>
        <begin position="185"/>
        <end position="343"/>
    </location>
</feature>
<dbReference type="CDD" id="cd00009">
    <property type="entry name" value="AAA"/>
    <property type="match status" value="1"/>
</dbReference>
<feature type="compositionally biased region" description="Basic and acidic residues" evidence="3">
    <location>
        <begin position="48"/>
        <end position="58"/>
    </location>
</feature>
<dbReference type="GO" id="GO:0016887">
    <property type="term" value="F:ATP hydrolysis activity"/>
    <property type="evidence" value="ECO:0007669"/>
    <property type="project" value="InterPro"/>
</dbReference>
<evidence type="ECO:0000256" key="2">
    <source>
        <dbReference type="ARBA" id="ARBA00022705"/>
    </source>
</evidence>
<organism evidence="5 6">
    <name type="scientific">Phanerochaete sordida</name>
    <dbReference type="NCBI Taxonomy" id="48140"/>
    <lineage>
        <taxon>Eukaryota</taxon>
        <taxon>Fungi</taxon>
        <taxon>Dikarya</taxon>
        <taxon>Basidiomycota</taxon>
        <taxon>Agaricomycotina</taxon>
        <taxon>Agaricomycetes</taxon>
        <taxon>Polyporales</taxon>
        <taxon>Phanerochaetaceae</taxon>
        <taxon>Phanerochaete</taxon>
    </lineage>
</organism>
<comment type="similarity">
    <text evidence="1">Belongs to the CDC6/cdc18 family.</text>
</comment>
<evidence type="ECO:0000256" key="1">
    <source>
        <dbReference type="ARBA" id="ARBA00006184"/>
    </source>
</evidence>
<protein>
    <submittedName>
        <fullName evidence="5">AAA domain-containing protein</fullName>
    </submittedName>
</protein>
<dbReference type="AlphaFoldDB" id="A0A9P3LGU9"/>
<dbReference type="SUPFAM" id="SSF52540">
    <property type="entry name" value="P-loop containing nucleoside triphosphate hydrolases"/>
    <property type="match status" value="1"/>
</dbReference>
<dbReference type="InterPro" id="IPR049945">
    <property type="entry name" value="AAA_22"/>
</dbReference>
<dbReference type="PANTHER" id="PTHR10763">
    <property type="entry name" value="CELL DIVISION CONTROL PROTEIN 6-RELATED"/>
    <property type="match status" value="1"/>
</dbReference>
<evidence type="ECO:0000313" key="5">
    <source>
        <dbReference type="EMBL" id="GJE94901.1"/>
    </source>
</evidence>
<dbReference type="GO" id="GO:0033314">
    <property type="term" value="P:mitotic DNA replication checkpoint signaling"/>
    <property type="evidence" value="ECO:0007669"/>
    <property type="project" value="TreeGrafter"/>
</dbReference>
<dbReference type="GO" id="GO:0006270">
    <property type="term" value="P:DNA replication initiation"/>
    <property type="evidence" value="ECO:0007669"/>
    <property type="project" value="TreeGrafter"/>
</dbReference>
<feature type="compositionally biased region" description="Low complexity" evidence="3">
    <location>
        <begin position="12"/>
        <end position="26"/>
    </location>
</feature>
<dbReference type="GO" id="GO:0003688">
    <property type="term" value="F:DNA replication origin binding"/>
    <property type="evidence" value="ECO:0007669"/>
    <property type="project" value="TreeGrafter"/>
</dbReference>
<gene>
    <name evidence="5" type="ORF">PsYK624_110770</name>
</gene>
<comment type="caution">
    <text evidence="5">The sequence shown here is derived from an EMBL/GenBank/DDBJ whole genome shotgun (WGS) entry which is preliminary data.</text>
</comment>
<dbReference type="OrthoDB" id="1926878at2759"/>
<dbReference type="Gene3D" id="1.10.8.60">
    <property type="match status" value="1"/>
</dbReference>
<dbReference type="PANTHER" id="PTHR10763:SF26">
    <property type="entry name" value="CELL DIVISION CONTROL PROTEIN 6 HOMOLOG"/>
    <property type="match status" value="1"/>
</dbReference>
<reference evidence="5 6" key="1">
    <citation type="submission" date="2021-08" db="EMBL/GenBank/DDBJ databases">
        <title>Draft Genome Sequence of Phanerochaete sordida strain YK-624.</title>
        <authorList>
            <person name="Mori T."/>
            <person name="Dohra H."/>
            <person name="Suzuki T."/>
            <person name="Kawagishi H."/>
            <person name="Hirai H."/>
        </authorList>
    </citation>
    <scope>NUCLEOTIDE SEQUENCE [LARGE SCALE GENOMIC DNA]</scope>
    <source>
        <strain evidence="5 6">YK-624</strain>
    </source>
</reference>
<proteinExistence type="inferred from homology"/>
<dbReference type="EMBL" id="BPQB01000044">
    <property type="protein sequence ID" value="GJE94901.1"/>
    <property type="molecule type" value="Genomic_DNA"/>
</dbReference>
<evidence type="ECO:0000313" key="6">
    <source>
        <dbReference type="Proteomes" id="UP000703269"/>
    </source>
</evidence>
<feature type="region of interest" description="Disordered" evidence="3">
    <location>
        <begin position="1"/>
        <end position="109"/>
    </location>
</feature>
<accession>A0A9P3LGU9</accession>
<dbReference type="InterPro" id="IPR003593">
    <property type="entry name" value="AAA+_ATPase"/>
</dbReference>
<sequence>MQTRSTVLGKRSAPSDTSSASSLASSPCDIALPPTPEQTPTAKRIKHSSTEHEGDGNKENVPPFRVEAISGSPATTPRVARSLRRSSSEQLTPSRKRTTPRKHASVSTVQPITPATAISQLALVTPPPSPHHSLQPISTRVRALLRPTCNHVGHMAGRRSERDVITRFVSAFVSASQDGPPAADDASILYVSGTPGTGKTALVNSVLGDMRDELADAGVSVISVNCMAVNDVEALYARLVEDLSKGGKRSGRGRKPKETSLQAVDRLLNEQNAKCLVLLDEIDHIASSSQALTSVFTLARTHATSLRLIGIANTHTLSSSSSATSASMEALAGVQTMHFSPYTPEELLQIVSERLAPLQDTAKSTSSESLDNFLPRPTLMLLTKKVAAMTGDVRAVFEVLRGAINIAVNTSAPNVFNPLDVSTPPVTPTHVLSALKAYSPASSTSKAMNAIPKKASDSETVVKVRELGLQARLVLLAMVLARRRVDANLALGGSTASSPSLFPRTPTKRSSSLADVSSGAALDAGQLFGYYKTILSRSDEGLLTAVSRSEFGDLLGLLETVGLLQLSGAASIPSTPTKSGKRSLARSISFGGAKGSSAISAQEVKFIPGIRTDEVTRGLGIVDGQNDALAPAADDPMEEEIRVVFEKERVQIVRETNAKAKTSSDGHQDTL</sequence>
<evidence type="ECO:0000256" key="3">
    <source>
        <dbReference type="SAM" id="MobiDB-lite"/>
    </source>
</evidence>
<name>A0A9P3LGU9_9APHY</name>
<dbReference type="GO" id="GO:0005634">
    <property type="term" value="C:nucleus"/>
    <property type="evidence" value="ECO:0007669"/>
    <property type="project" value="TreeGrafter"/>
</dbReference>
<dbReference type="Proteomes" id="UP000703269">
    <property type="component" value="Unassembled WGS sequence"/>
</dbReference>
<feature type="compositionally biased region" description="Basic residues" evidence="3">
    <location>
        <begin position="94"/>
        <end position="104"/>
    </location>
</feature>
<keyword evidence="6" id="KW-1185">Reference proteome</keyword>
<dbReference type="InterPro" id="IPR050311">
    <property type="entry name" value="ORC1/CDC6"/>
</dbReference>
<dbReference type="Pfam" id="PF13401">
    <property type="entry name" value="AAA_22"/>
    <property type="match status" value="1"/>
</dbReference>
<evidence type="ECO:0000259" key="4">
    <source>
        <dbReference type="SMART" id="SM00382"/>
    </source>
</evidence>
<dbReference type="InterPro" id="IPR027417">
    <property type="entry name" value="P-loop_NTPase"/>
</dbReference>
<dbReference type="SMART" id="SM00382">
    <property type="entry name" value="AAA"/>
    <property type="match status" value="1"/>
</dbReference>
<dbReference type="Gene3D" id="3.40.50.300">
    <property type="entry name" value="P-loop containing nucleotide triphosphate hydrolases"/>
    <property type="match status" value="1"/>
</dbReference>